<keyword evidence="2" id="KW-1185">Reference proteome</keyword>
<sequence>MDHDGARVNGCMMPYMTMAQDDIKSPQHVKQETRLFHPSFPSPSEFGQAPLTPESGFYDDYYAPSGAYSNPTTTSPSNQLLMPMQRLVEQYYSFR</sequence>
<evidence type="ECO:0000313" key="1">
    <source>
        <dbReference type="EMBL" id="KAJ1347317.1"/>
    </source>
</evidence>
<evidence type="ECO:0000313" key="2">
    <source>
        <dbReference type="Proteomes" id="UP001196413"/>
    </source>
</evidence>
<protein>
    <submittedName>
        <fullName evidence="1">Uncharacterized protein</fullName>
    </submittedName>
</protein>
<comment type="caution">
    <text evidence="1">The sequence shown here is derived from an EMBL/GenBank/DDBJ whole genome shotgun (WGS) entry which is preliminary data.</text>
</comment>
<dbReference type="AlphaFoldDB" id="A0AAD5ME27"/>
<accession>A0AAD5ME27</accession>
<dbReference type="Proteomes" id="UP001196413">
    <property type="component" value="Unassembled WGS sequence"/>
</dbReference>
<name>A0AAD5ME27_PARTN</name>
<dbReference type="EMBL" id="JAHQIW010000302">
    <property type="protein sequence ID" value="KAJ1347317.1"/>
    <property type="molecule type" value="Genomic_DNA"/>
</dbReference>
<reference evidence="1" key="1">
    <citation type="submission" date="2021-06" db="EMBL/GenBank/DDBJ databases">
        <title>Parelaphostrongylus tenuis whole genome reference sequence.</title>
        <authorList>
            <person name="Garwood T.J."/>
            <person name="Larsen P.A."/>
            <person name="Fountain-Jones N.M."/>
            <person name="Garbe J.R."/>
            <person name="Macchietto M.G."/>
            <person name="Kania S.A."/>
            <person name="Gerhold R.W."/>
            <person name="Richards J.E."/>
            <person name="Wolf T.M."/>
        </authorList>
    </citation>
    <scope>NUCLEOTIDE SEQUENCE</scope>
    <source>
        <strain evidence="1">MNPRO001-30</strain>
        <tissue evidence="1">Meninges</tissue>
    </source>
</reference>
<organism evidence="1 2">
    <name type="scientific">Parelaphostrongylus tenuis</name>
    <name type="common">Meningeal worm</name>
    <dbReference type="NCBI Taxonomy" id="148309"/>
    <lineage>
        <taxon>Eukaryota</taxon>
        <taxon>Metazoa</taxon>
        <taxon>Ecdysozoa</taxon>
        <taxon>Nematoda</taxon>
        <taxon>Chromadorea</taxon>
        <taxon>Rhabditida</taxon>
        <taxon>Rhabditina</taxon>
        <taxon>Rhabditomorpha</taxon>
        <taxon>Strongyloidea</taxon>
        <taxon>Metastrongylidae</taxon>
        <taxon>Parelaphostrongylus</taxon>
    </lineage>
</organism>
<gene>
    <name evidence="1" type="ORF">KIN20_002348</name>
</gene>
<proteinExistence type="predicted"/>